<gene>
    <name evidence="2" type="ORF">AC579_9149</name>
</gene>
<protein>
    <submittedName>
        <fullName evidence="2">Uncharacterized protein</fullName>
    </submittedName>
</protein>
<reference evidence="2 3" key="1">
    <citation type="submission" date="2015-07" db="EMBL/GenBank/DDBJ databases">
        <title>Comparative genomics of the Sigatoka disease complex on banana suggests a link between parallel evolutionary changes in Pseudocercospora fijiensis and Pseudocercospora eumusae and increased virulence on the banana host.</title>
        <authorList>
            <person name="Chang T.-C."/>
            <person name="Salvucci A."/>
            <person name="Crous P.W."/>
            <person name="Stergiopoulos I."/>
        </authorList>
    </citation>
    <scope>NUCLEOTIDE SEQUENCE [LARGE SCALE GENOMIC DNA]</scope>
    <source>
        <strain evidence="2 3">CBS 116634</strain>
    </source>
</reference>
<dbReference type="EMBL" id="LFZO01000265">
    <property type="protein sequence ID" value="KXT10353.1"/>
    <property type="molecule type" value="Genomic_DNA"/>
</dbReference>
<sequence length="134" mass="14965">MGLHRAGKRPDHNASRPGMPAADEDGALQAITDFTSTIQEQLDTTAKLDQILASDDPFIDVHELFGLYDILYFRSLLKPSVDVSWSRRLTLCAGLFGSESESTKRFRHQQISCPICEDVPLQKINAHLDAMRPP</sequence>
<accession>A0A139I6G7</accession>
<keyword evidence="3" id="KW-1185">Reference proteome</keyword>
<proteinExistence type="predicted"/>
<evidence type="ECO:0000313" key="2">
    <source>
        <dbReference type="EMBL" id="KXT10353.1"/>
    </source>
</evidence>
<name>A0A139I6G7_9PEZI</name>
<organism evidence="2 3">
    <name type="scientific">Pseudocercospora musae</name>
    <dbReference type="NCBI Taxonomy" id="113226"/>
    <lineage>
        <taxon>Eukaryota</taxon>
        <taxon>Fungi</taxon>
        <taxon>Dikarya</taxon>
        <taxon>Ascomycota</taxon>
        <taxon>Pezizomycotina</taxon>
        <taxon>Dothideomycetes</taxon>
        <taxon>Dothideomycetidae</taxon>
        <taxon>Mycosphaerellales</taxon>
        <taxon>Mycosphaerellaceae</taxon>
        <taxon>Pseudocercospora</taxon>
    </lineage>
</organism>
<comment type="caution">
    <text evidence="2">The sequence shown here is derived from an EMBL/GenBank/DDBJ whole genome shotgun (WGS) entry which is preliminary data.</text>
</comment>
<dbReference type="STRING" id="113226.A0A139I6G7"/>
<dbReference type="AlphaFoldDB" id="A0A139I6G7"/>
<dbReference type="Proteomes" id="UP000073492">
    <property type="component" value="Unassembled WGS sequence"/>
</dbReference>
<evidence type="ECO:0000313" key="3">
    <source>
        <dbReference type="Proteomes" id="UP000073492"/>
    </source>
</evidence>
<evidence type="ECO:0000256" key="1">
    <source>
        <dbReference type="SAM" id="MobiDB-lite"/>
    </source>
</evidence>
<dbReference type="OrthoDB" id="2943660at2759"/>
<feature type="region of interest" description="Disordered" evidence="1">
    <location>
        <begin position="1"/>
        <end position="23"/>
    </location>
</feature>